<evidence type="ECO:0000313" key="2">
    <source>
        <dbReference type="EMBL" id="VFK39585.1"/>
    </source>
</evidence>
<protein>
    <recommendedName>
        <fullName evidence="4">DUF29 domain-containing protein</fullName>
    </recommendedName>
</protein>
<evidence type="ECO:0000313" key="1">
    <source>
        <dbReference type="EMBL" id="VFK36605.1"/>
    </source>
</evidence>
<sequence length="144" mass="16808">MSKIANLNPIGEYEKDFHGWLVCNAQLLKSARLDEIDTINLAEELDSMGKKQRHELMSRLKIVLLHLLKWKFQARYRSGSWNVMLLEQRQQLAELLEESPSLRGDIQSKFNKAYSMARKLAAAETGLPLESFPERCPYPLWIRY</sequence>
<dbReference type="Pfam" id="PF01724">
    <property type="entry name" value="DUF29"/>
    <property type="match status" value="1"/>
</dbReference>
<proteinExistence type="predicted"/>
<dbReference type="Gene3D" id="1.20.1220.20">
    <property type="entry name" value="Uncharcterised protein PF01724"/>
    <property type="match status" value="1"/>
</dbReference>
<evidence type="ECO:0000313" key="3">
    <source>
        <dbReference type="EMBL" id="VFK78084.1"/>
    </source>
</evidence>
<dbReference type="InterPro" id="IPR002636">
    <property type="entry name" value="DUF29"/>
</dbReference>
<organism evidence="3">
    <name type="scientific">Candidatus Kentrum sp. SD</name>
    <dbReference type="NCBI Taxonomy" id="2126332"/>
    <lineage>
        <taxon>Bacteria</taxon>
        <taxon>Pseudomonadati</taxon>
        <taxon>Pseudomonadota</taxon>
        <taxon>Gammaproteobacteria</taxon>
        <taxon>Candidatus Kentrum</taxon>
    </lineage>
</organism>
<gene>
    <name evidence="3" type="ORF">BECKSD772D_GA0070982_100639</name>
    <name evidence="2" type="ORF">BECKSD772E_GA0070983_100334</name>
    <name evidence="1" type="ORF">BECKSD772F_GA0070984_100341</name>
</gene>
<dbReference type="EMBL" id="CAADFR010000003">
    <property type="protein sequence ID" value="VFK36605.1"/>
    <property type="molecule type" value="Genomic_DNA"/>
</dbReference>
<reference evidence="3" key="1">
    <citation type="submission" date="2019-02" db="EMBL/GenBank/DDBJ databases">
        <authorList>
            <person name="Gruber-Vodicka R. H."/>
            <person name="Seah K. B. B."/>
        </authorList>
    </citation>
    <scope>NUCLEOTIDE SEQUENCE</scope>
    <source>
        <strain evidence="3">BECK_S127</strain>
        <strain evidence="2">BECK_S1320</strain>
        <strain evidence="1">BECK_S1321</strain>
    </source>
</reference>
<dbReference type="EMBL" id="CAADFU010000003">
    <property type="protein sequence ID" value="VFK39585.1"/>
    <property type="molecule type" value="Genomic_DNA"/>
</dbReference>
<dbReference type="EMBL" id="CAADHB010000006">
    <property type="protein sequence ID" value="VFK78084.1"/>
    <property type="molecule type" value="Genomic_DNA"/>
</dbReference>
<name>A0A451BIG1_9GAMM</name>
<evidence type="ECO:0008006" key="4">
    <source>
        <dbReference type="Google" id="ProtNLM"/>
    </source>
</evidence>
<dbReference type="PANTHER" id="PTHR34235">
    <property type="entry name" value="SLR1203 PROTEIN-RELATED"/>
    <property type="match status" value="1"/>
</dbReference>
<accession>A0A451BIG1</accession>
<dbReference type="AlphaFoldDB" id="A0A451BIG1"/>